<evidence type="ECO:0000256" key="1">
    <source>
        <dbReference type="SAM" id="Phobius"/>
    </source>
</evidence>
<comment type="caution">
    <text evidence="3">The sequence shown here is derived from an EMBL/GenBank/DDBJ whole genome shotgun (WGS) entry which is preliminary data.</text>
</comment>
<dbReference type="OrthoDB" id="291892at2"/>
<dbReference type="AlphaFoldDB" id="A0A1V4SXA4"/>
<dbReference type="Proteomes" id="UP000191448">
    <property type="component" value="Unassembled WGS sequence"/>
</dbReference>
<feature type="domain" description="VanZ-like" evidence="2">
    <location>
        <begin position="11"/>
        <end position="140"/>
    </location>
</feature>
<keyword evidence="1" id="KW-0472">Membrane</keyword>
<feature type="transmembrane region" description="Helical" evidence="1">
    <location>
        <begin position="91"/>
        <end position="108"/>
    </location>
</feature>
<dbReference type="EMBL" id="LTAY01000032">
    <property type="protein sequence ID" value="OPX48414.1"/>
    <property type="molecule type" value="Genomic_DNA"/>
</dbReference>
<dbReference type="Pfam" id="PF04892">
    <property type="entry name" value="VanZ"/>
    <property type="match status" value="1"/>
</dbReference>
<dbReference type="RefSeq" id="WP_080022487.1">
    <property type="nucleotide sequence ID" value="NZ_LTAY01000032.1"/>
</dbReference>
<evidence type="ECO:0000313" key="4">
    <source>
        <dbReference type="Proteomes" id="UP000191448"/>
    </source>
</evidence>
<dbReference type="InterPro" id="IPR006976">
    <property type="entry name" value="VanZ-like"/>
</dbReference>
<evidence type="ECO:0000259" key="2">
    <source>
        <dbReference type="Pfam" id="PF04892"/>
    </source>
</evidence>
<reference evidence="3 4" key="1">
    <citation type="submission" date="2016-02" db="EMBL/GenBank/DDBJ databases">
        <title>Genome sequence of Clostridium thermobutyricum DSM 4928.</title>
        <authorList>
            <person name="Poehlein A."/>
            <person name="Daniel R."/>
        </authorList>
    </citation>
    <scope>NUCLEOTIDE SEQUENCE [LARGE SCALE GENOMIC DNA]</scope>
    <source>
        <strain evidence="3 4">DSM 4928</strain>
    </source>
</reference>
<evidence type="ECO:0000313" key="3">
    <source>
        <dbReference type="EMBL" id="OPX48414.1"/>
    </source>
</evidence>
<keyword evidence="1" id="KW-0812">Transmembrane</keyword>
<organism evidence="3 4">
    <name type="scientific">Clostridium thermobutyricum DSM 4928</name>
    <dbReference type="NCBI Taxonomy" id="1121339"/>
    <lineage>
        <taxon>Bacteria</taxon>
        <taxon>Bacillati</taxon>
        <taxon>Bacillota</taxon>
        <taxon>Clostridia</taxon>
        <taxon>Eubacteriales</taxon>
        <taxon>Clostridiaceae</taxon>
        <taxon>Clostridium</taxon>
    </lineage>
</organism>
<proteinExistence type="predicted"/>
<keyword evidence="1" id="KW-1133">Transmembrane helix</keyword>
<dbReference type="NCBIfam" id="NF037970">
    <property type="entry name" value="vanZ_1"/>
    <property type="match status" value="1"/>
</dbReference>
<feature type="transmembrane region" description="Helical" evidence="1">
    <location>
        <begin position="120"/>
        <end position="140"/>
    </location>
</feature>
<accession>A0A1V4SXA4</accession>
<sequence>MYKKNRIIFSWILLVIWMIFIFYMSAQPADISNSQSGFVIKLLQSIGIDSSGNNIDLLTTIVRKGAHFSEYAILGLLSYNVMKNYFAKKRARIFAVLIVFFYACSDEFHQLFVSGRAGKITDVIIDTSGGIFSVLVLWIINLKNKFLD</sequence>
<feature type="transmembrane region" description="Helical" evidence="1">
    <location>
        <begin position="7"/>
        <end position="26"/>
    </location>
</feature>
<gene>
    <name evidence="3" type="ORF">CLTHE_12370</name>
</gene>
<name>A0A1V4SXA4_9CLOT</name>
<protein>
    <submittedName>
        <fullName evidence="3">VanZ like family protein</fullName>
    </submittedName>
</protein>
<dbReference type="InterPro" id="IPR016747">
    <property type="entry name" value="Phosphotransbutyrylase"/>
</dbReference>
<dbReference type="PIRSF" id="PIRSF019083">
    <property type="entry name" value="UCP019083_VanZ"/>
    <property type="match status" value="1"/>
</dbReference>